<evidence type="ECO:0000313" key="6">
    <source>
        <dbReference type="Proteomes" id="UP000836402"/>
    </source>
</evidence>
<organism evidence="4 5">
    <name type="scientific">Tilletia caries</name>
    <name type="common">wheat bunt fungus</name>
    <dbReference type="NCBI Taxonomy" id="13290"/>
    <lineage>
        <taxon>Eukaryota</taxon>
        <taxon>Fungi</taxon>
        <taxon>Dikarya</taxon>
        <taxon>Basidiomycota</taxon>
        <taxon>Ustilaginomycotina</taxon>
        <taxon>Exobasidiomycetes</taxon>
        <taxon>Tilletiales</taxon>
        <taxon>Tilletiaceae</taxon>
        <taxon>Tilletia</taxon>
    </lineage>
</organism>
<proteinExistence type="predicted"/>
<evidence type="ECO:0000256" key="1">
    <source>
        <dbReference type="SAM" id="MobiDB-lite"/>
    </source>
</evidence>
<feature type="compositionally biased region" description="Basic and acidic residues" evidence="1">
    <location>
        <begin position="272"/>
        <end position="281"/>
    </location>
</feature>
<dbReference type="Proteomes" id="UP000836402">
    <property type="component" value="Unassembled WGS sequence"/>
</dbReference>
<protein>
    <recommendedName>
        <fullName evidence="7">ER membrane protein complex subunit 10</fullName>
    </recommendedName>
</protein>
<keyword evidence="2" id="KW-0732">Signal</keyword>
<comment type="caution">
    <text evidence="4">The sequence shown here is derived from an EMBL/GenBank/DDBJ whole genome shotgun (WGS) entry which is preliminary data.</text>
</comment>
<feature type="region of interest" description="Disordered" evidence="1">
    <location>
        <begin position="272"/>
        <end position="296"/>
    </location>
</feature>
<dbReference type="EMBL" id="CAJHJG010002642">
    <property type="protein sequence ID" value="CAD6921732.1"/>
    <property type="molecule type" value="Genomic_DNA"/>
</dbReference>
<feature type="signal peptide" evidence="2">
    <location>
        <begin position="1"/>
        <end position="29"/>
    </location>
</feature>
<feature type="chain" id="PRO_5043814333" description="ER membrane protein complex subunit 10" evidence="2">
    <location>
        <begin position="30"/>
        <end position="296"/>
    </location>
</feature>
<reference evidence="3" key="3">
    <citation type="submission" date="2020-10" db="EMBL/GenBank/DDBJ databases">
        <authorList>
            <person name="Sedaghatjoo S."/>
        </authorList>
    </citation>
    <scope>NUCLEOTIDE SEQUENCE</scope>
    <source>
        <strain evidence="3">AZH3</strain>
    </source>
</reference>
<accession>A0A177U8H0</accession>
<gene>
    <name evidence="4" type="ORF">A4X03_0g4872</name>
    <name evidence="3" type="ORF">JKIAZH3_G3640</name>
</gene>
<name>A0A177U8H0_9BASI</name>
<dbReference type="Pfam" id="PF21203">
    <property type="entry name" value="ECM10"/>
    <property type="match status" value="1"/>
</dbReference>
<dbReference type="EMBL" id="LWDD02000706">
    <property type="protein sequence ID" value="KAE8256972.1"/>
    <property type="molecule type" value="Genomic_DNA"/>
</dbReference>
<dbReference type="Proteomes" id="UP000077671">
    <property type="component" value="Unassembled WGS sequence"/>
</dbReference>
<evidence type="ECO:0000313" key="3">
    <source>
        <dbReference type="EMBL" id="CAD6921732.1"/>
    </source>
</evidence>
<sequence>MQTVSAAAATRRALVLALGSLAVLGSGGAAQDDSSSSSSSSTELTSTFTLFHRSLSGAGSSAWEPRAQITLTDRTTSLEPYLPPSASYEDLLLSSGSSGSVRDGPIGRAEQAQALSDYYQLLLVQGTGAEAIGRSQAEDGPLTSVKKCHLVSSSATLRDELVLQLASSISGRSRRPTAIAYSIPGLILGSDACPLLESGPYAKRWTELEGVNTTLRVGSPVFAAEPPLRAPIPVKQDGTPDTPPPEKSFLQKYWMYLLPILILMFIPSEAEHSGSAEHDSSSNRAPLRELTAQQKK</sequence>
<dbReference type="AlphaFoldDB" id="A0A177U8H0"/>
<evidence type="ECO:0000313" key="4">
    <source>
        <dbReference type="EMBL" id="KAE8256972.1"/>
    </source>
</evidence>
<evidence type="ECO:0008006" key="7">
    <source>
        <dbReference type="Google" id="ProtNLM"/>
    </source>
</evidence>
<reference evidence="4" key="2">
    <citation type="journal article" date="2019" name="IMA Fungus">
        <title>Genome sequencing and comparison of five Tilletia species to identify candidate genes for the detection of regulated species infecting wheat.</title>
        <authorList>
            <person name="Nguyen H.D.T."/>
            <person name="Sultana T."/>
            <person name="Kesanakurti P."/>
            <person name="Hambleton S."/>
        </authorList>
    </citation>
    <scope>NUCLEOTIDE SEQUENCE</scope>
    <source>
        <strain evidence="4">DAOMC 238032</strain>
    </source>
</reference>
<reference evidence="4" key="1">
    <citation type="submission" date="2016-04" db="EMBL/GenBank/DDBJ databases">
        <authorList>
            <person name="Nguyen H.D."/>
            <person name="Kesanakurti P."/>
            <person name="Cullis J."/>
            <person name="Levesque C.A."/>
            <person name="Hambleton S."/>
        </authorList>
    </citation>
    <scope>NUCLEOTIDE SEQUENCE</scope>
    <source>
        <strain evidence="4">DAOMC 238032</strain>
    </source>
</reference>
<keyword evidence="6" id="KW-1185">Reference proteome</keyword>
<evidence type="ECO:0000313" key="5">
    <source>
        <dbReference type="Proteomes" id="UP000077671"/>
    </source>
</evidence>
<evidence type="ECO:0000256" key="2">
    <source>
        <dbReference type="SAM" id="SignalP"/>
    </source>
</evidence>